<sequence>MVGENLQVLGQKALLGFGVAHNLQRVKYHRLAALQHHAAGNGVVVELNGIEAHRGEGEALVFGFDENPLLQLGPVGGQKGRLAKELLAVAGAGEQAVAEVAVAQVGPAKLLAHVQAYPHGVAAPAQFIGRGGEVGVALQGQHQLPHLAQGSERVGHGGAHFVAAQQGPVRSFGVEHQHPRLGQRPA</sequence>
<dbReference type="Proteomes" id="UP001596513">
    <property type="component" value="Unassembled WGS sequence"/>
</dbReference>
<organism evidence="2 3">
    <name type="scientific">Hymenobacter humi</name>
    <dbReference type="NCBI Taxonomy" id="1411620"/>
    <lineage>
        <taxon>Bacteria</taxon>
        <taxon>Pseudomonadati</taxon>
        <taxon>Bacteroidota</taxon>
        <taxon>Cytophagia</taxon>
        <taxon>Cytophagales</taxon>
        <taxon>Hymenobacteraceae</taxon>
        <taxon>Hymenobacter</taxon>
    </lineage>
</organism>
<feature type="region of interest" description="Disordered" evidence="1">
    <location>
        <begin position="167"/>
        <end position="186"/>
    </location>
</feature>
<proteinExistence type="predicted"/>
<evidence type="ECO:0000313" key="3">
    <source>
        <dbReference type="Proteomes" id="UP001596513"/>
    </source>
</evidence>
<keyword evidence="3" id="KW-1185">Reference proteome</keyword>
<gene>
    <name evidence="2" type="ORF">ACFQT0_02320</name>
</gene>
<protein>
    <submittedName>
        <fullName evidence="2">Uncharacterized protein</fullName>
    </submittedName>
</protein>
<accession>A0ABW2TYT4</accession>
<evidence type="ECO:0000256" key="1">
    <source>
        <dbReference type="SAM" id="MobiDB-lite"/>
    </source>
</evidence>
<comment type="caution">
    <text evidence="2">The sequence shown here is derived from an EMBL/GenBank/DDBJ whole genome shotgun (WGS) entry which is preliminary data.</text>
</comment>
<dbReference type="RefSeq" id="WP_380200059.1">
    <property type="nucleotide sequence ID" value="NZ_JBHTEK010000001.1"/>
</dbReference>
<evidence type="ECO:0000313" key="2">
    <source>
        <dbReference type="EMBL" id="MFC7666388.1"/>
    </source>
</evidence>
<reference evidence="3" key="1">
    <citation type="journal article" date="2019" name="Int. J. Syst. Evol. Microbiol.">
        <title>The Global Catalogue of Microorganisms (GCM) 10K type strain sequencing project: providing services to taxonomists for standard genome sequencing and annotation.</title>
        <authorList>
            <consortium name="The Broad Institute Genomics Platform"/>
            <consortium name="The Broad Institute Genome Sequencing Center for Infectious Disease"/>
            <person name="Wu L."/>
            <person name="Ma J."/>
        </authorList>
    </citation>
    <scope>NUCLEOTIDE SEQUENCE [LARGE SCALE GENOMIC DNA]</scope>
    <source>
        <strain evidence="3">JCM 19635</strain>
    </source>
</reference>
<name>A0ABW2TYT4_9BACT</name>
<dbReference type="EMBL" id="JBHTEK010000001">
    <property type="protein sequence ID" value="MFC7666388.1"/>
    <property type="molecule type" value="Genomic_DNA"/>
</dbReference>